<dbReference type="STRING" id="688246.Premu_1833"/>
<dbReference type="GO" id="GO:0003677">
    <property type="term" value="F:DNA binding"/>
    <property type="evidence" value="ECO:0007669"/>
    <property type="project" value="InterPro"/>
</dbReference>
<dbReference type="InterPro" id="IPR007627">
    <property type="entry name" value="RNA_pol_sigma70_r2"/>
</dbReference>
<dbReference type="InterPro" id="IPR013324">
    <property type="entry name" value="RNA_pol_sigma_r3/r4-like"/>
</dbReference>
<dbReference type="GO" id="GO:0006352">
    <property type="term" value="P:DNA-templated transcription initiation"/>
    <property type="evidence" value="ECO:0007669"/>
    <property type="project" value="InterPro"/>
</dbReference>
<dbReference type="EMBL" id="GL945017">
    <property type="protein sequence ID" value="EGN57237.1"/>
    <property type="molecule type" value="Genomic_DNA"/>
</dbReference>
<dbReference type="RefSeq" id="WP_007574628.1">
    <property type="nucleotide sequence ID" value="NZ_BPTS01000002.1"/>
</dbReference>
<evidence type="ECO:0000259" key="5">
    <source>
        <dbReference type="Pfam" id="PF04542"/>
    </source>
</evidence>
<dbReference type="Proteomes" id="UP000002772">
    <property type="component" value="Unassembled WGS sequence"/>
</dbReference>
<dbReference type="InterPro" id="IPR014327">
    <property type="entry name" value="RNA_pol_sigma70_bacteroid"/>
</dbReference>
<accession>F8N6D2</accession>
<evidence type="ECO:0000256" key="4">
    <source>
        <dbReference type="ARBA" id="ARBA00023163"/>
    </source>
</evidence>
<keyword evidence="4" id="KW-0804">Transcription</keyword>
<keyword evidence="8" id="KW-1185">Reference proteome</keyword>
<dbReference type="HOGENOM" id="CLU_047691_4_0_10"/>
<sequence>MQYLNDNILIDQIREGNLKSFKWLYNHYYELLCRFAYQIVGDHGKVEEIVDDVMFDLWNRREIVEIHELRAFLIGAVRNQCLKYLKSLAWRMQSRNINISAQEDVDFLVYLTDDESHPLGLLLEKEFTEKLHEAVERLPEECRNVFMLSRVENKKYSEIASELGISIDTVKYHMKKALRQLSSDMAKYLLFWVMVIEEILN</sequence>
<feature type="domain" description="RNA polymerase sigma factor 70 region 4 type 2" evidence="6">
    <location>
        <begin position="129"/>
        <end position="181"/>
    </location>
</feature>
<dbReference type="CDD" id="cd06171">
    <property type="entry name" value="Sigma70_r4"/>
    <property type="match status" value="1"/>
</dbReference>
<keyword evidence="2" id="KW-0805">Transcription regulation</keyword>
<evidence type="ECO:0000256" key="3">
    <source>
        <dbReference type="ARBA" id="ARBA00023082"/>
    </source>
</evidence>
<reference evidence="8" key="1">
    <citation type="journal article" date="2011" name="Stand. Genomic Sci.">
        <title>Non-contiguous finished genome sequence of the opportunistic oral pathogen Prevotella multisaccharivorax type strain (PPPA20).</title>
        <authorList>
            <person name="Pati A."/>
            <person name="Gronow S."/>
            <person name="Lu M."/>
            <person name="Lapidus A."/>
            <person name="Nolan M."/>
            <person name="Lucas S."/>
            <person name="Hammon N."/>
            <person name="Deshpande S."/>
            <person name="Cheng J.F."/>
            <person name="Tapia R."/>
            <person name="Han C."/>
            <person name="Goodwin L."/>
            <person name="Pitluck S."/>
            <person name="Liolios K."/>
            <person name="Pagani I."/>
            <person name="Mavromatis K."/>
            <person name="Mikhailova N."/>
            <person name="Huntemann M."/>
            <person name="Chen A."/>
            <person name="Palaniappan K."/>
            <person name="Land M."/>
            <person name="Hauser L."/>
            <person name="Detter J.C."/>
            <person name="Brambilla E.M."/>
            <person name="Rohde M."/>
            <person name="Goker M."/>
            <person name="Woyke T."/>
            <person name="Bristow J."/>
            <person name="Eisen J.A."/>
            <person name="Markowitz V."/>
            <person name="Hugenholtz P."/>
            <person name="Kyrpides N.C."/>
            <person name="Klenk H.P."/>
            <person name="Ivanova N."/>
        </authorList>
    </citation>
    <scope>NUCLEOTIDE SEQUENCE [LARGE SCALE GENOMIC DNA]</scope>
    <source>
        <strain evidence="8">DSM 17128</strain>
    </source>
</reference>
<dbReference type="PANTHER" id="PTHR43133:SF46">
    <property type="entry name" value="RNA POLYMERASE SIGMA-70 FACTOR ECF SUBFAMILY"/>
    <property type="match status" value="1"/>
</dbReference>
<evidence type="ECO:0000256" key="2">
    <source>
        <dbReference type="ARBA" id="ARBA00023015"/>
    </source>
</evidence>
<evidence type="ECO:0000313" key="8">
    <source>
        <dbReference type="Proteomes" id="UP000002772"/>
    </source>
</evidence>
<evidence type="ECO:0000256" key="1">
    <source>
        <dbReference type="ARBA" id="ARBA00010641"/>
    </source>
</evidence>
<evidence type="ECO:0000313" key="7">
    <source>
        <dbReference type="EMBL" id="EGN57237.1"/>
    </source>
</evidence>
<dbReference type="Pfam" id="PF04542">
    <property type="entry name" value="Sigma70_r2"/>
    <property type="match status" value="1"/>
</dbReference>
<gene>
    <name evidence="7" type="ORF">Premu_1833</name>
</gene>
<dbReference type="InterPro" id="IPR013325">
    <property type="entry name" value="RNA_pol_sigma_r2"/>
</dbReference>
<dbReference type="eggNOG" id="COG1595">
    <property type="taxonomic scope" value="Bacteria"/>
</dbReference>
<dbReference type="PANTHER" id="PTHR43133">
    <property type="entry name" value="RNA POLYMERASE ECF-TYPE SIGMA FACTO"/>
    <property type="match status" value="1"/>
</dbReference>
<proteinExistence type="inferred from homology"/>
<dbReference type="SUPFAM" id="SSF88946">
    <property type="entry name" value="Sigma2 domain of RNA polymerase sigma factors"/>
    <property type="match status" value="1"/>
</dbReference>
<dbReference type="NCBIfam" id="TIGR02937">
    <property type="entry name" value="sigma70-ECF"/>
    <property type="match status" value="1"/>
</dbReference>
<dbReference type="AlphaFoldDB" id="F8N6D2"/>
<dbReference type="NCBIfam" id="TIGR02985">
    <property type="entry name" value="Sig70_bacteroi1"/>
    <property type="match status" value="1"/>
</dbReference>
<dbReference type="InterPro" id="IPR039425">
    <property type="entry name" value="RNA_pol_sigma-70-like"/>
</dbReference>
<dbReference type="Gene3D" id="1.10.1740.10">
    <property type="match status" value="1"/>
</dbReference>
<dbReference type="SUPFAM" id="SSF88659">
    <property type="entry name" value="Sigma3 and sigma4 domains of RNA polymerase sigma factors"/>
    <property type="match status" value="1"/>
</dbReference>
<name>F8N6D2_9BACT</name>
<dbReference type="Pfam" id="PF08281">
    <property type="entry name" value="Sigma70_r4_2"/>
    <property type="match status" value="1"/>
</dbReference>
<dbReference type="InterPro" id="IPR036388">
    <property type="entry name" value="WH-like_DNA-bd_sf"/>
</dbReference>
<keyword evidence="3" id="KW-0731">Sigma factor</keyword>
<feature type="domain" description="RNA polymerase sigma-70 region 2" evidence="5">
    <location>
        <begin position="24"/>
        <end position="91"/>
    </location>
</feature>
<dbReference type="Gene3D" id="1.10.10.10">
    <property type="entry name" value="Winged helix-like DNA-binding domain superfamily/Winged helix DNA-binding domain"/>
    <property type="match status" value="1"/>
</dbReference>
<evidence type="ECO:0000259" key="6">
    <source>
        <dbReference type="Pfam" id="PF08281"/>
    </source>
</evidence>
<comment type="similarity">
    <text evidence="1">Belongs to the sigma-70 factor family. ECF subfamily.</text>
</comment>
<dbReference type="GO" id="GO:0016987">
    <property type="term" value="F:sigma factor activity"/>
    <property type="evidence" value="ECO:0007669"/>
    <property type="project" value="UniProtKB-KW"/>
</dbReference>
<organism evidence="7 8">
    <name type="scientific">Hallella multisaccharivorax DSM 17128</name>
    <dbReference type="NCBI Taxonomy" id="688246"/>
    <lineage>
        <taxon>Bacteria</taxon>
        <taxon>Pseudomonadati</taxon>
        <taxon>Bacteroidota</taxon>
        <taxon>Bacteroidia</taxon>
        <taxon>Bacteroidales</taxon>
        <taxon>Prevotellaceae</taxon>
        <taxon>Hallella</taxon>
    </lineage>
</organism>
<dbReference type="InterPro" id="IPR014284">
    <property type="entry name" value="RNA_pol_sigma-70_dom"/>
</dbReference>
<protein>
    <submittedName>
        <fullName evidence="7">RNA polymerase, sigma-24 subunit, ECF subfamily</fullName>
    </submittedName>
</protein>
<dbReference type="InterPro" id="IPR013249">
    <property type="entry name" value="RNA_pol_sigma70_r4_t2"/>
</dbReference>